<keyword evidence="1" id="KW-0255">Endonuclease</keyword>
<gene>
    <name evidence="1" type="ORF">CBZ_14370</name>
</gene>
<keyword evidence="1" id="KW-0540">Nuclease</keyword>
<dbReference type="Gene3D" id="3.30.70.2330">
    <property type="match status" value="1"/>
</dbReference>
<reference evidence="1 2" key="1">
    <citation type="submission" date="2019-01" db="EMBL/GenBank/DDBJ databases">
        <title>Draft genome sequence of Cellulomonas takizawaensis strain TKZ-21.</title>
        <authorList>
            <person name="Yamamura H."/>
            <person name="Hayashi T."/>
            <person name="Hamada M."/>
            <person name="Serisawa Y."/>
            <person name="Matsuyama K."/>
            <person name="Nakagawa Y."/>
            <person name="Otoguro M."/>
            <person name="Yanagida F."/>
            <person name="Hayakawa M."/>
        </authorList>
    </citation>
    <scope>NUCLEOTIDE SEQUENCE [LARGE SCALE GENOMIC DNA]</scope>
    <source>
        <strain evidence="1 2">NBRC12680</strain>
    </source>
</reference>
<organism evidence="1 2">
    <name type="scientific">Cellulomonas biazotea</name>
    <dbReference type="NCBI Taxonomy" id="1709"/>
    <lineage>
        <taxon>Bacteria</taxon>
        <taxon>Bacillati</taxon>
        <taxon>Actinomycetota</taxon>
        <taxon>Actinomycetes</taxon>
        <taxon>Micrococcales</taxon>
        <taxon>Cellulomonadaceae</taxon>
        <taxon>Cellulomonas</taxon>
    </lineage>
</organism>
<dbReference type="AlphaFoldDB" id="A0A402DQL1"/>
<dbReference type="GO" id="GO:0004519">
    <property type="term" value="F:endonuclease activity"/>
    <property type="evidence" value="ECO:0007669"/>
    <property type="project" value="UniProtKB-KW"/>
</dbReference>
<comment type="caution">
    <text evidence="1">The sequence shown here is derived from an EMBL/GenBank/DDBJ whole genome shotgun (WGS) entry which is preliminary data.</text>
</comment>
<keyword evidence="2" id="KW-1185">Reference proteome</keyword>
<name>A0A402DQL1_9CELL</name>
<accession>A0A402DQL1</accession>
<dbReference type="EMBL" id="BIMR01000093">
    <property type="protein sequence ID" value="GCE76381.1"/>
    <property type="molecule type" value="Genomic_DNA"/>
</dbReference>
<sequence>MQATEASWAVEPAPASLLRRLAVTWQHPRTRRYHPVGVLEQTSHGFRFTYLAGARAVLGARPLLGFHDYARVYEAENLFPLFAARLMDPARPERPRLLEALSLDALAGPLELLARSGGRRTGDSIELVPEPAVHADGSTDCLFLVHGVRYAPGADLVLSRLRRGDRLTLLDDAQNPVNPLAIVVADEANAPLGWVPDPLVDYVRHVRQNGAARLQVERANGPEFGHHLRLLVQLEGTVEPDYRPFSGPEWRLGTASPSYV</sequence>
<proteinExistence type="predicted"/>
<evidence type="ECO:0000313" key="1">
    <source>
        <dbReference type="EMBL" id="GCE76381.1"/>
    </source>
</evidence>
<keyword evidence="1" id="KW-0378">Hydrolase</keyword>
<protein>
    <submittedName>
        <fullName evidence="1">Restriction endonuclease</fullName>
    </submittedName>
</protein>
<evidence type="ECO:0000313" key="2">
    <source>
        <dbReference type="Proteomes" id="UP000289954"/>
    </source>
</evidence>
<dbReference type="Proteomes" id="UP000289954">
    <property type="component" value="Unassembled WGS sequence"/>
</dbReference>